<dbReference type="SUPFAM" id="SSF63829">
    <property type="entry name" value="Calcium-dependent phosphotriesterase"/>
    <property type="match status" value="1"/>
</dbReference>
<dbReference type="AlphaFoldDB" id="A0A939J676"/>
<evidence type="ECO:0000259" key="2">
    <source>
        <dbReference type="Pfam" id="PF08450"/>
    </source>
</evidence>
<feature type="chain" id="PRO_5037427800" evidence="1">
    <location>
        <begin position="31"/>
        <end position="357"/>
    </location>
</feature>
<organism evidence="3 4">
    <name type="scientific">Roseibium aggregatum</name>
    <dbReference type="NCBI Taxonomy" id="187304"/>
    <lineage>
        <taxon>Bacteria</taxon>
        <taxon>Pseudomonadati</taxon>
        <taxon>Pseudomonadota</taxon>
        <taxon>Alphaproteobacteria</taxon>
        <taxon>Hyphomicrobiales</taxon>
        <taxon>Stappiaceae</taxon>
        <taxon>Roseibium</taxon>
    </lineage>
</organism>
<sequence length="357" mass="37957">MPDLHCRPMRAGLLTAGFYALTLFGSTAFAEDCAPVNGAEFICGVDNVEDFVRLPDGRILGSDLAQYGQQGHFWLFGTDRSVLKVQPEDIAIAPDPDFAGCPGAPDWSVFGPHGLDLVASGDTATLLAVNHGGREAIEMFKIDLAGKDPKFSWTGCLIAPPGAWPDDVAILPDGGVIATSLWDTRDDTRVEKLNTGKPVGGLFEWHPDKGWSPVKGAEAMSGPNGVVVTPDGSTAYVAAWSGKQLFTVDRTTGEITAQNVDFAPDNLVWSADGSSILIGGVITTVPDVLACFVSQDVNCPALGVRVDRLNPETGEFKTLVKGNDYGQFGAATGAIEVDDELWVNSFRSDRIAIFELP</sequence>
<dbReference type="Gene3D" id="2.120.10.30">
    <property type="entry name" value="TolB, C-terminal domain"/>
    <property type="match status" value="1"/>
</dbReference>
<accession>A0A939J676</accession>
<evidence type="ECO:0000313" key="4">
    <source>
        <dbReference type="Proteomes" id="UP000664096"/>
    </source>
</evidence>
<dbReference type="RefSeq" id="WP_207142825.1">
    <property type="nucleotide sequence ID" value="NZ_JAEKJZ010000005.1"/>
</dbReference>
<keyword evidence="1" id="KW-0732">Signal</keyword>
<dbReference type="EMBL" id="JAEKJZ010000005">
    <property type="protein sequence ID" value="MBN9672990.1"/>
    <property type="molecule type" value="Genomic_DNA"/>
</dbReference>
<dbReference type="InterPro" id="IPR013658">
    <property type="entry name" value="SGL"/>
</dbReference>
<feature type="signal peptide" evidence="1">
    <location>
        <begin position="1"/>
        <end position="30"/>
    </location>
</feature>
<dbReference type="Proteomes" id="UP000664096">
    <property type="component" value="Unassembled WGS sequence"/>
</dbReference>
<protein>
    <submittedName>
        <fullName evidence="3">SMP-30/gluconolactonase/LRE family protein</fullName>
    </submittedName>
</protein>
<evidence type="ECO:0000313" key="3">
    <source>
        <dbReference type="EMBL" id="MBN9672990.1"/>
    </source>
</evidence>
<reference evidence="3" key="1">
    <citation type="submission" date="2020-12" db="EMBL/GenBank/DDBJ databases">
        <title>Oil enriched cultivation method for isolating marine PHA-producing bacteria.</title>
        <authorList>
            <person name="Zheng W."/>
            <person name="Yu S."/>
            <person name="Huang Y."/>
        </authorList>
    </citation>
    <scope>NUCLEOTIDE SEQUENCE</scope>
    <source>
        <strain evidence="3">SY-2-12</strain>
    </source>
</reference>
<proteinExistence type="predicted"/>
<dbReference type="InterPro" id="IPR011042">
    <property type="entry name" value="6-blade_b-propeller_TolB-like"/>
</dbReference>
<evidence type="ECO:0000256" key="1">
    <source>
        <dbReference type="SAM" id="SignalP"/>
    </source>
</evidence>
<comment type="caution">
    <text evidence="3">The sequence shown here is derived from an EMBL/GenBank/DDBJ whole genome shotgun (WGS) entry which is preliminary data.</text>
</comment>
<gene>
    <name evidence="3" type="ORF">JF539_21725</name>
</gene>
<feature type="domain" description="SMP-30/Gluconolactonase/LRE-like region" evidence="2">
    <location>
        <begin position="163"/>
        <end position="276"/>
    </location>
</feature>
<name>A0A939J676_9HYPH</name>
<dbReference type="Pfam" id="PF08450">
    <property type="entry name" value="SGL"/>
    <property type="match status" value="1"/>
</dbReference>